<dbReference type="InterPro" id="IPR032710">
    <property type="entry name" value="NTF2-like_dom_sf"/>
</dbReference>
<dbReference type="SUPFAM" id="SSF54427">
    <property type="entry name" value="NTF2-like"/>
    <property type="match status" value="1"/>
</dbReference>
<proteinExistence type="predicted"/>
<gene>
    <name evidence="2" type="ORF">MLAC_10610</name>
</gene>
<dbReference type="RefSeq" id="WP_085156617.1">
    <property type="nucleotide sequence ID" value="NZ_AP022581.1"/>
</dbReference>
<accession>A0A1X1YU70</accession>
<evidence type="ECO:0000259" key="1">
    <source>
        <dbReference type="Pfam" id="PF13577"/>
    </source>
</evidence>
<sequence>MPMSYQEQQMLQAATGRAAILDLNARHNRVYSAGERDSWIATFRHSGARFIRDHEVFTDLRLAFDGGDGQRLVTVDHEITIDGVHATQRCVALLFAVSTYGDLSLRATGTYTDELIYERGGWHFTSRDLEWDSVPSRHSAVM</sequence>
<protein>
    <recommendedName>
        <fullName evidence="1">SnoaL-like domain-containing protein</fullName>
    </recommendedName>
</protein>
<dbReference type="AlphaFoldDB" id="A0A1X1YU70"/>
<dbReference type="InterPro" id="IPR037401">
    <property type="entry name" value="SnoaL-like"/>
</dbReference>
<reference evidence="2 3" key="1">
    <citation type="journal article" date="2019" name="Emerg. Microbes Infect.">
        <title>Comprehensive subspecies identification of 175 nontuberculous mycobacteria species based on 7547 genomic profiles.</title>
        <authorList>
            <person name="Matsumoto Y."/>
            <person name="Kinjo T."/>
            <person name="Motooka D."/>
            <person name="Nabeya D."/>
            <person name="Jung N."/>
            <person name="Uechi K."/>
            <person name="Horii T."/>
            <person name="Iida T."/>
            <person name="Fujita J."/>
            <person name="Nakamura S."/>
        </authorList>
    </citation>
    <scope>NUCLEOTIDE SEQUENCE [LARGE SCALE GENOMIC DNA]</scope>
    <source>
        <strain evidence="2 3">JCM 15657</strain>
    </source>
</reference>
<dbReference type="OrthoDB" id="4719191at2"/>
<evidence type="ECO:0000313" key="2">
    <source>
        <dbReference type="EMBL" id="BBX95767.1"/>
    </source>
</evidence>
<keyword evidence="3" id="KW-1185">Reference proteome</keyword>
<dbReference type="Proteomes" id="UP000466396">
    <property type="component" value="Chromosome"/>
</dbReference>
<evidence type="ECO:0000313" key="3">
    <source>
        <dbReference type="Proteomes" id="UP000466396"/>
    </source>
</evidence>
<organism evidence="2 3">
    <name type="scientific">Mycobacterium lacus</name>
    <dbReference type="NCBI Taxonomy" id="169765"/>
    <lineage>
        <taxon>Bacteria</taxon>
        <taxon>Bacillati</taxon>
        <taxon>Actinomycetota</taxon>
        <taxon>Actinomycetes</taxon>
        <taxon>Mycobacteriales</taxon>
        <taxon>Mycobacteriaceae</taxon>
        <taxon>Mycobacterium</taxon>
    </lineage>
</organism>
<feature type="domain" description="SnoaL-like" evidence="1">
    <location>
        <begin position="14"/>
        <end position="128"/>
    </location>
</feature>
<name>A0A1X1YU70_9MYCO</name>
<dbReference type="EMBL" id="AP022581">
    <property type="protein sequence ID" value="BBX95767.1"/>
    <property type="molecule type" value="Genomic_DNA"/>
</dbReference>
<dbReference type="Gene3D" id="3.10.450.50">
    <property type="match status" value="1"/>
</dbReference>
<dbReference type="KEGG" id="mlj:MLAC_10610"/>
<dbReference type="STRING" id="169765.AWC15_12840"/>
<dbReference type="Pfam" id="PF13577">
    <property type="entry name" value="SnoaL_4"/>
    <property type="match status" value="1"/>
</dbReference>